<dbReference type="PANTHER" id="PTHR21660">
    <property type="entry name" value="THIOESTERASE SUPERFAMILY MEMBER-RELATED"/>
    <property type="match status" value="1"/>
</dbReference>
<sequence length="177" mass="19590">MPSDGNPKLPYGNYFDVLQETKGEDRVKALIKCGKENDVKGETKTFMSNFLPYVEFHSATMTPNPTVVFKFTVQPSHQNGLNNMHGGATAALFDWCTSISLSLISKPGYWMFMGVTRNLSLSYLRPVPVGEVVLLECEVAHAGKRMCHLKGRMKRASDGVLLVTCEHDKVSTETSNA</sequence>
<feature type="domain" description="Thioesterase" evidence="3">
    <location>
        <begin position="82"/>
        <end position="160"/>
    </location>
</feature>
<dbReference type="InterPro" id="IPR029069">
    <property type="entry name" value="HotDog_dom_sf"/>
</dbReference>
<keyword evidence="2" id="KW-0378">Hydrolase</keyword>
<accession>A0A420YHZ7</accession>
<dbReference type="PANTHER" id="PTHR21660:SF1">
    <property type="entry name" value="ACYL-COENZYME A THIOESTERASE 13"/>
    <property type="match status" value="1"/>
</dbReference>
<evidence type="ECO:0000313" key="4">
    <source>
        <dbReference type="EMBL" id="RKU47490.1"/>
    </source>
</evidence>
<organism evidence="4 5">
    <name type="scientific">Coniochaeta pulveracea</name>
    <dbReference type="NCBI Taxonomy" id="177199"/>
    <lineage>
        <taxon>Eukaryota</taxon>
        <taxon>Fungi</taxon>
        <taxon>Dikarya</taxon>
        <taxon>Ascomycota</taxon>
        <taxon>Pezizomycotina</taxon>
        <taxon>Sordariomycetes</taxon>
        <taxon>Sordariomycetidae</taxon>
        <taxon>Coniochaetales</taxon>
        <taxon>Coniochaetaceae</taxon>
        <taxon>Coniochaeta</taxon>
    </lineage>
</organism>
<evidence type="ECO:0000256" key="2">
    <source>
        <dbReference type="ARBA" id="ARBA00022801"/>
    </source>
</evidence>
<dbReference type="AlphaFoldDB" id="A0A420YHZ7"/>
<dbReference type="InterPro" id="IPR006683">
    <property type="entry name" value="Thioestr_dom"/>
</dbReference>
<evidence type="ECO:0000256" key="1">
    <source>
        <dbReference type="ARBA" id="ARBA00008324"/>
    </source>
</evidence>
<gene>
    <name evidence="4" type="ORF">DL546_002036</name>
</gene>
<protein>
    <recommendedName>
        <fullName evidence="3">Thioesterase domain-containing protein</fullName>
    </recommendedName>
</protein>
<dbReference type="Pfam" id="PF03061">
    <property type="entry name" value="4HBT"/>
    <property type="match status" value="1"/>
</dbReference>
<dbReference type="GO" id="GO:0047617">
    <property type="term" value="F:fatty acyl-CoA hydrolase activity"/>
    <property type="evidence" value="ECO:0007669"/>
    <property type="project" value="InterPro"/>
</dbReference>
<dbReference type="CDD" id="cd03443">
    <property type="entry name" value="PaaI_thioesterase"/>
    <property type="match status" value="1"/>
</dbReference>
<evidence type="ECO:0000313" key="5">
    <source>
        <dbReference type="Proteomes" id="UP000275385"/>
    </source>
</evidence>
<dbReference type="EMBL" id="QVQW01000008">
    <property type="protein sequence ID" value="RKU47490.1"/>
    <property type="molecule type" value="Genomic_DNA"/>
</dbReference>
<dbReference type="SUPFAM" id="SSF54637">
    <property type="entry name" value="Thioesterase/thiol ester dehydrase-isomerase"/>
    <property type="match status" value="1"/>
</dbReference>
<comment type="caution">
    <text evidence="4">The sequence shown here is derived from an EMBL/GenBank/DDBJ whole genome shotgun (WGS) entry which is preliminary data.</text>
</comment>
<proteinExistence type="inferred from homology"/>
<comment type="similarity">
    <text evidence="1">Belongs to the thioesterase PaaI family.</text>
</comment>
<evidence type="ECO:0000259" key="3">
    <source>
        <dbReference type="Pfam" id="PF03061"/>
    </source>
</evidence>
<dbReference type="OrthoDB" id="2831072at2759"/>
<dbReference type="InterPro" id="IPR039298">
    <property type="entry name" value="ACOT13"/>
</dbReference>
<dbReference type="STRING" id="177199.A0A420YHZ7"/>
<dbReference type="Proteomes" id="UP000275385">
    <property type="component" value="Unassembled WGS sequence"/>
</dbReference>
<reference evidence="4 5" key="1">
    <citation type="submission" date="2018-08" db="EMBL/GenBank/DDBJ databases">
        <title>Draft genome of the lignicolous fungus Coniochaeta pulveracea.</title>
        <authorList>
            <person name="Borstlap C.J."/>
            <person name="De Witt R.N."/>
            <person name="Botha A."/>
            <person name="Volschenk H."/>
        </authorList>
    </citation>
    <scope>NUCLEOTIDE SEQUENCE [LARGE SCALE GENOMIC DNA]</scope>
    <source>
        <strain evidence="4 5">CAB683</strain>
    </source>
</reference>
<dbReference type="Gene3D" id="3.10.129.10">
    <property type="entry name" value="Hotdog Thioesterase"/>
    <property type="match status" value="1"/>
</dbReference>
<keyword evidence="5" id="KW-1185">Reference proteome</keyword>
<name>A0A420YHZ7_9PEZI</name>